<accession>A0A1V9YTD9</accession>
<keyword evidence="2" id="KW-1185">Reference proteome</keyword>
<evidence type="ECO:0000313" key="2">
    <source>
        <dbReference type="Proteomes" id="UP000243217"/>
    </source>
</evidence>
<comment type="caution">
    <text evidence="1">The sequence shown here is derived from an EMBL/GenBank/DDBJ whole genome shotgun (WGS) entry which is preliminary data.</text>
</comment>
<sequence length="112" mass="12557">MMMNGTLMSPLSNGLTLVKQSLGPFGAIDMVYVAVPVSVTRLVHDIVEMVRSSMGHDNVAARRTYFNITLAAPSLPIHMRWLQSNYYTYVRLLVRNFIKKSYCLGVLKCACV</sequence>
<dbReference type="Proteomes" id="UP000243217">
    <property type="component" value="Unassembled WGS sequence"/>
</dbReference>
<feature type="non-terminal residue" evidence="1">
    <location>
        <position position="112"/>
    </location>
</feature>
<dbReference type="AlphaFoldDB" id="A0A1V9YTD9"/>
<dbReference type="EMBL" id="JNBS01002981">
    <property type="protein sequence ID" value="OQR88843.1"/>
    <property type="molecule type" value="Genomic_DNA"/>
</dbReference>
<evidence type="ECO:0000313" key="1">
    <source>
        <dbReference type="EMBL" id="OQR88843.1"/>
    </source>
</evidence>
<reference evidence="1 2" key="1">
    <citation type="journal article" date="2014" name="Genome Biol. Evol.">
        <title>The secreted proteins of Achlya hypogyna and Thraustotheca clavata identify the ancestral oomycete secretome and reveal gene acquisitions by horizontal gene transfer.</title>
        <authorList>
            <person name="Misner I."/>
            <person name="Blouin N."/>
            <person name="Leonard G."/>
            <person name="Richards T.A."/>
            <person name="Lane C.E."/>
        </authorList>
    </citation>
    <scope>NUCLEOTIDE SEQUENCE [LARGE SCALE GENOMIC DNA]</scope>
    <source>
        <strain evidence="1 2">ATCC 34112</strain>
    </source>
</reference>
<proteinExistence type="predicted"/>
<protein>
    <submittedName>
        <fullName evidence="1">Uncharacterized protein</fullName>
    </submittedName>
</protein>
<organism evidence="1 2">
    <name type="scientific">Thraustotheca clavata</name>
    <dbReference type="NCBI Taxonomy" id="74557"/>
    <lineage>
        <taxon>Eukaryota</taxon>
        <taxon>Sar</taxon>
        <taxon>Stramenopiles</taxon>
        <taxon>Oomycota</taxon>
        <taxon>Saprolegniomycetes</taxon>
        <taxon>Saprolegniales</taxon>
        <taxon>Achlyaceae</taxon>
        <taxon>Thraustotheca</taxon>
    </lineage>
</organism>
<name>A0A1V9YTD9_9STRA</name>
<gene>
    <name evidence="1" type="ORF">THRCLA_22789</name>
</gene>